<dbReference type="RefSeq" id="WP_367769547.1">
    <property type="nucleotide sequence ID" value="NZ_CP165625.1"/>
</dbReference>
<evidence type="ECO:0008006" key="2">
    <source>
        <dbReference type="Google" id="ProtNLM"/>
    </source>
</evidence>
<name>A0AB39W8D4_9FLAO</name>
<evidence type="ECO:0000313" key="1">
    <source>
        <dbReference type="EMBL" id="XDU96537.1"/>
    </source>
</evidence>
<sequence length="151" mass="17084">MQNLFKILLLVLIVVFVGCTNQLESNRKLCFTPPSGFNFEIVNKTSGENLFTNGTYQSNQITIIDLSNNSKVPFTFIAENGQNIISIHTIGWKTEKINYSITIQEKALFSLYVDASRISDGCSYTEFNEVAIKNSDFEFNQNTGIYKIFVP</sequence>
<dbReference type="PROSITE" id="PS51257">
    <property type="entry name" value="PROKAR_LIPOPROTEIN"/>
    <property type="match status" value="1"/>
</dbReference>
<reference evidence="1" key="1">
    <citation type="submission" date="2024-07" db="EMBL/GenBank/DDBJ databases">
        <authorList>
            <person name="Biller S.J."/>
        </authorList>
    </citation>
    <scope>NUCLEOTIDE SEQUENCE</scope>
    <source>
        <strain evidence="1">WC2409</strain>
    </source>
</reference>
<proteinExistence type="predicted"/>
<accession>A0AB39W8D4</accession>
<dbReference type="EMBL" id="CP165625">
    <property type="protein sequence ID" value="XDU96537.1"/>
    <property type="molecule type" value="Genomic_DNA"/>
</dbReference>
<organism evidence="1">
    <name type="scientific">Flavobacterium sp. WC2409</name>
    <dbReference type="NCBI Taxonomy" id="3234139"/>
    <lineage>
        <taxon>Bacteria</taxon>
        <taxon>Pseudomonadati</taxon>
        <taxon>Bacteroidota</taxon>
        <taxon>Flavobacteriia</taxon>
        <taxon>Flavobacteriales</taxon>
        <taxon>Flavobacteriaceae</taxon>
        <taxon>Flavobacterium</taxon>
    </lineage>
</organism>
<protein>
    <recommendedName>
        <fullName evidence="2">Lipoprotein</fullName>
    </recommendedName>
</protein>
<gene>
    <name evidence="1" type="ORF">AB3G34_05350</name>
</gene>
<dbReference type="AlphaFoldDB" id="A0AB39W8D4"/>